<keyword evidence="3" id="KW-0732">Signal</keyword>
<feature type="chain" id="PRO_5008899145" description="LRRCT domain-containing protein" evidence="3">
    <location>
        <begin position="21"/>
        <end position="405"/>
    </location>
</feature>
<keyword evidence="2" id="KW-0812">Transmembrane</keyword>
<accession>A0A1D1W321</accession>
<dbReference type="OrthoDB" id="10648909at2759"/>
<evidence type="ECO:0000256" key="2">
    <source>
        <dbReference type="SAM" id="Phobius"/>
    </source>
</evidence>
<keyword evidence="2" id="KW-0472">Membrane</keyword>
<evidence type="ECO:0000313" key="5">
    <source>
        <dbReference type="Proteomes" id="UP000186922"/>
    </source>
</evidence>
<dbReference type="Proteomes" id="UP000186922">
    <property type="component" value="Unassembled WGS sequence"/>
</dbReference>
<evidence type="ECO:0000313" key="4">
    <source>
        <dbReference type="EMBL" id="GAV05764.1"/>
    </source>
</evidence>
<gene>
    <name evidence="4" type="primary">RvY_15844-1</name>
    <name evidence="4" type="synonym">RvY_15844.1</name>
    <name evidence="4" type="ORF">RvY_15844</name>
</gene>
<keyword evidence="5" id="KW-1185">Reference proteome</keyword>
<protein>
    <recommendedName>
        <fullName evidence="6">LRRCT domain-containing protein</fullName>
    </recommendedName>
</protein>
<dbReference type="EMBL" id="BDGG01000012">
    <property type="protein sequence ID" value="GAV05764.1"/>
    <property type="molecule type" value="Genomic_DNA"/>
</dbReference>
<organism evidence="4 5">
    <name type="scientific">Ramazzottius varieornatus</name>
    <name type="common">Water bear</name>
    <name type="synonym">Tardigrade</name>
    <dbReference type="NCBI Taxonomy" id="947166"/>
    <lineage>
        <taxon>Eukaryota</taxon>
        <taxon>Metazoa</taxon>
        <taxon>Ecdysozoa</taxon>
        <taxon>Tardigrada</taxon>
        <taxon>Eutardigrada</taxon>
        <taxon>Parachela</taxon>
        <taxon>Hypsibioidea</taxon>
        <taxon>Ramazzottiidae</taxon>
        <taxon>Ramazzottius</taxon>
    </lineage>
</organism>
<name>A0A1D1W321_RAMVA</name>
<sequence length="405" mass="42778">MLFVVVFSSLLSSSFLGVASEHTATVSIPPLTGAISPYIANVSVVPVVPAVNSLSLVNLPVVPTGVISINITRSAPATPTGRCRSLDLLSGTPCILSDCGRFRSIECNEATDRDLSSVFTTYDNTFGQATKNQSAMASQPANQPTSGPRPSGLPLAIRLNGGMINRTSSLFGPLAEQVVKLELNQVAMPTLLPEGTFADLKNLVTLNLNGIVTDTLSAGTFRNLTSLQSMSIDSPTNLRLIQRGALDLEQFPALKCMRLNVSSPRFLCDCDTNTWLQKALINNTMLMNRTTWNDTYMPADANSSVVSCGVNIVCSGNSNEPFRRNMADINLGAVCSIPTTTVATTSVDTSTTAATTAPPRTTVVVQQNAPAVATALARNAANGSPSLFPAYPALFIVFAVLIAFQ</sequence>
<comment type="caution">
    <text evidence="4">The sequence shown here is derived from an EMBL/GenBank/DDBJ whole genome shotgun (WGS) entry which is preliminary data.</text>
</comment>
<evidence type="ECO:0000256" key="1">
    <source>
        <dbReference type="SAM" id="MobiDB-lite"/>
    </source>
</evidence>
<evidence type="ECO:0008006" key="6">
    <source>
        <dbReference type="Google" id="ProtNLM"/>
    </source>
</evidence>
<evidence type="ECO:0000256" key="3">
    <source>
        <dbReference type="SAM" id="SignalP"/>
    </source>
</evidence>
<proteinExistence type="predicted"/>
<feature type="compositionally biased region" description="Polar residues" evidence="1">
    <location>
        <begin position="132"/>
        <end position="148"/>
    </location>
</feature>
<dbReference type="Gene3D" id="3.80.10.10">
    <property type="entry name" value="Ribonuclease Inhibitor"/>
    <property type="match status" value="1"/>
</dbReference>
<feature type="region of interest" description="Disordered" evidence="1">
    <location>
        <begin position="132"/>
        <end position="152"/>
    </location>
</feature>
<dbReference type="AlphaFoldDB" id="A0A1D1W321"/>
<reference evidence="4 5" key="1">
    <citation type="journal article" date="2016" name="Nat. Commun.">
        <title>Extremotolerant tardigrade genome and improved radiotolerance of human cultured cells by tardigrade-unique protein.</title>
        <authorList>
            <person name="Hashimoto T."/>
            <person name="Horikawa D.D."/>
            <person name="Saito Y."/>
            <person name="Kuwahara H."/>
            <person name="Kozuka-Hata H."/>
            <person name="Shin-I T."/>
            <person name="Minakuchi Y."/>
            <person name="Ohishi K."/>
            <person name="Motoyama A."/>
            <person name="Aizu T."/>
            <person name="Enomoto A."/>
            <person name="Kondo K."/>
            <person name="Tanaka S."/>
            <person name="Hara Y."/>
            <person name="Koshikawa S."/>
            <person name="Sagara H."/>
            <person name="Miura T."/>
            <person name="Yokobori S."/>
            <person name="Miyagawa K."/>
            <person name="Suzuki Y."/>
            <person name="Kubo T."/>
            <person name="Oyama M."/>
            <person name="Kohara Y."/>
            <person name="Fujiyama A."/>
            <person name="Arakawa K."/>
            <person name="Katayama T."/>
            <person name="Toyoda A."/>
            <person name="Kunieda T."/>
        </authorList>
    </citation>
    <scope>NUCLEOTIDE SEQUENCE [LARGE SCALE GENOMIC DNA]</scope>
    <source>
        <strain evidence="4 5">YOKOZUNA-1</strain>
    </source>
</reference>
<keyword evidence="2" id="KW-1133">Transmembrane helix</keyword>
<dbReference type="SUPFAM" id="SSF52058">
    <property type="entry name" value="L domain-like"/>
    <property type="match status" value="1"/>
</dbReference>
<feature type="signal peptide" evidence="3">
    <location>
        <begin position="1"/>
        <end position="20"/>
    </location>
</feature>
<dbReference type="InterPro" id="IPR032675">
    <property type="entry name" value="LRR_dom_sf"/>
</dbReference>
<feature type="transmembrane region" description="Helical" evidence="2">
    <location>
        <begin position="386"/>
        <end position="404"/>
    </location>
</feature>